<dbReference type="EMBL" id="UOEO01000105">
    <property type="protein sequence ID" value="VAW19260.1"/>
    <property type="molecule type" value="Genomic_DNA"/>
</dbReference>
<evidence type="ECO:0000313" key="1">
    <source>
        <dbReference type="EMBL" id="VAW19260.1"/>
    </source>
</evidence>
<dbReference type="AlphaFoldDB" id="A0A3B0TRB5"/>
<accession>A0A3B0TRB5</accession>
<name>A0A3B0TRB5_9ZZZZ</name>
<gene>
    <name evidence="1" type="ORF">MNBD_ALPHA12-2196</name>
</gene>
<protein>
    <submittedName>
        <fullName evidence="1">Uncharacterized protein</fullName>
    </submittedName>
</protein>
<reference evidence="1" key="1">
    <citation type="submission" date="2018-06" db="EMBL/GenBank/DDBJ databases">
        <authorList>
            <person name="Zhirakovskaya E."/>
        </authorList>
    </citation>
    <scope>NUCLEOTIDE SEQUENCE</scope>
</reference>
<proteinExistence type="predicted"/>
<sequence>MEASYGHHEFKSLHENSFIKRLGALFQSMTILSMLFVEYCLTL</sequence>
<organism evidence="1">
    <name type="scientific">hydrothermal vent metagenome</name>
    <dbReference type="NCBI Taxonomy" id="652676"/>
    <lineage>
        <taxon>unclassified sequences</taxon>
        <taxon>metagenomes</taxon>
        <taxon>ecological metagenomes</taxon>
    </lineage>
</organism>